<reference evidence="6" key="1">
    <citation type="submission" date="2022-07" db="EMBL/GenBank/DDBJ databases">
        <title>Draft genome sequence of Zalerion maritima ATCC 34329, a (micro)plastics degrading marine fungus.</title>
        <authorList>
            <person name="Paco A."/>
            <person name="Goncalves M.F.M."/>
            <person name="Rocha-Santos T.A.P."/>
            <person name="Alves A."/>
        </authorList>
    </citation>
    <scope>NUCLEOTIDE SEQUENCE</scope>
    <source>
        <strain evidence="6">ATCC 34329</strain>
    </source>
</reference>
<dbReference type="Proteomes" id="UP001201980">
    <property type="component" value="Unassembled WGS sequence"/>
</dbReference>
<dbReference type="InterPro" id="IPR016278">
    <property type="entry name" value="DUSP12"/>
</dbReference>
<dbReference type="EMBL" id="JAKWBI020000004">
    <property type="protein sequence ID" value="KAJ2907159.1"/>
    <property type="molecule type" value="Genomic_DNA"/>
</dbReference>
<evidence type="ECO:0000256" key="4">
    <source>
        <dbReference type="ARBA" id="ARBA00022912"/>
    </source>
</evidence>
<name>A0AAD5S0P9_9PEZI</name>
<dbReference type="InterPro" id="IPR029021">
    <property type="entry name" value="Prot-tyrosine_phosphatase-like"/>
</dbReference>
<evidence type="ECO:0000256" key="1">
    <source>
        <dbReference type="ARBA" id="ARBA00008601"/>
    </source>
</evidence>
<dbReference type="EC" id="3.1.3.48" evidence="2"/>
<protein>
    <recommendedName>
        <fullName evidence="2">protein-tyrosine-phosphatase</fullName>
        <ecNumber evidence="2">3.1.3.48</ecNumber>
    </recommendedName>
</protein>
<dbReference type="AlphaFoldDB" id="A0AAD5S0P9"/>
<dbReference type="PANTHER" id="PTHR45848">
    <property type="entry name" value="DUAL SPECIFICITY PROTEIN PHOSPHATASE 12 FAMILY MEMBER"/>
    <property type="match status" value="1"/>
</dbReference>
<evidence type="ECO:0000256" key="3">
    <source>
        <dbReference type="ARBA" id="ARBA00022801"/>
    </source>
</evidence>
<evidence type="ECO:0000256" key="5">
    <source>
        <dbReference type="PIRSR" id="PIRSR000941-50"/>
    </source>
</evidence>
<evidence type="ECO:0000313" key="6">
    <source>
        <dbReference type="EMBL" id="KAJ2907159.1"/>
    </source>
</evidence>
<dbReference type="SUPFAM" id="SSF52799">
    <property type="entry name" value="(Phosphotyrosine protein) phosphatases II"/>
    <property type="match status" value="1"/>
</dbReference>
<organism evidence="6 7">
    <name type="scientific">Zalerion maritima</name>
    <dbReference type="NCBI Taxonomy" id="339359"/>
    <lineage>
        <taxon>Eukaryota</taxon>
        <taxon>Fungi</taxon>
        <taxon>Dikarya</taxon>
        <taxon>Ascomycota</taxon>
        <taxon>Pezizomycotina</taxon>
        <taxon>Sordariomycetes</taxon>
        <taxon>Lulworthiomycetidae</taxon>
        <taxon>Lulworthiales</taxon>
        <taxon>Lulworthiaceae</taxon>
        <taxon>Zalerion</taxon>
    </lineage>
</organism>
<evidence type="ECO:0000256" key="2">
    <source>
        <dbReference type="ARBA" id="ARBA00013064"/>
    </source>
</evidence>
<dbReference type="GO" id="GO:0008138">
    <property type="term" value="F:protein tyrosine/serine/threonine phosphatase activity"/>
    <property type="evidence" value="ECO:0007669"/>
    <property type="project" value="InterPro"/>
</dbReference>
<dbReference type="GO" id="GO:0004725">
    <property type="term" value="F:protein tyrosine phosphatase activity"/>
    <property type="evidence" value="ECO:0007669"/>
    <property type="project" value="UniProtKB-EC"/>
</dbReference>
<comment type="caution">
    <text evidence="6">The sequence shown here is derived from an EMBL/GenBank/DDBJ whole genome shotgun (WGS) entry which is preliminary data.</text>
</comment>
<gene>
    <name evidence="6" type="ORF">MKZ38_007674</name>
</gene>
<sequence>MRTADSLKERTGATHILSALTFDLEKQFKTPNHKFIHKKFDLLDFEDEDILTHIPDAIRFIEDAFYPAGPAPEGSTGELADRVGVVTLNEDENESATSKPAAAAAPAKKEPVNSVFVHCAMGKSRSVTLVVAWLLYKYPQRWRLSAMRPSQVPPAATPRTASPGSAGDVQAGYLGSRPLATPKEAVDRAINWVRDSRSIAEPNEGFHKQLQLWWKMGCPVKPREMEAHPIYARWVYKREVDAAVSVGIAPAPENLRFEDEAVGPTTTSVQITKEYRCSKCRGRLCDSRFMQEHVPMKEGVTKCPHVYIEPLSWMRETLEQGEMEGRLTCPGKTCGNQVGRYSWKGFKCSCGEWITPAFSLQRAKVDEVDLTLAAQRGLNIRMPPRVAKESL</sequence>
<accession>A0AAD5S0P9</accession>
<keyword evidence="4" id="KW-0904">Protein phosphatase</keyword>
<keyword evidence="7" id="KW-1185">Reference proteome</keyword>
<dbReference type="PANTHER" id="PTHR45848:SF4">
    <property type="entry name" value="DUAL SPECIFICITY PROTEIN PHOSPHATASE 12"/>
    <property type="match status" value="1"/>
</dbReference>
<feature type="active site" description="Phosphocysteine intermediate" evidence="5">
    <location>
        <position position="119"/>
    </location>
</feature>
<keyword evidence="3" id="KW-0378">Hydrolase</keyword>
<dbReference type="Gene3D" id="3.90.190.10">
    <property type="entry name" value="Protein tyrosine phosphatase superfamily"/>
    <property type="match status" value="1"/>
</dbReference>
<evidence type="ECO:0000313" key="7">
    <source>
        <dbReference type="Proteomes" id="UP001201980"/>
    </source>
</evidence>
<dbReference type="GO" id="GO:0005634">
    <property type="term" value="C:nucleus"/>
    <property type="evidence" value="ECO:0007669"/>
    <property type="project" value="TreeGrafter"/>
</dbReference>
<comment type="similarity">
    <text evidence="1">Belongs to the protein-tyrosine phosphatase family. Non-receptor class dual specificity subfamily.</text>
</comment>
<proteinExistence type="inferred from homology"/>
<dbReference type="PIRSF" id="PIRSF000941">
    <property type="entry name" value="DUSP12"/>
    <property type="match status" value="1"/>
</dbReference>